<dbReference type="InterPro" id="IPR023393">
    <property type="entry name" value="START-like_dom_sf"/>
</dbReference>
<dbReference type="EMBL" id="BMKG01000001">
    <property type="protein sequence ID" value="GGB82534.1"/>
    <property type="molecule type" value="Genomic_DNA"/>
</dbReference>
<dbReference type="InterPro" id="IPR019587">
    <property type="entry name" value="Polyketide_cyclase/dehydratase"/>
</dbReference>
<reference evidence="2 3" key="3">
    <citation type="submission" date="2019-11" db="EMBL/GenBank/DDBJ databases">
        <title>Type strains purchased from KCTC, JCM and DSMZ.</title>
        <authorList>
            <person name="Lu H."/>
        </authorList>
    </citation>
    <scope>NUCLEOTIDE SEQUENCE [LARGE SCALE GENOMIC DNA]</scope>
    <source>
        <strain evidence="2 3">KCTC 52429</strain>
    </source>
</reference>
<dbReference type="Proteomes" id="UP000430634">
    <property type="component" value="Unassembled WGS sequence"/>
</dbReference>
<gene>
    <name evidence="1" type="ORF">GCM10011572_00550</name>
    <name evidence="2" type="ORF">GM672_11195</name>
</gene>
<dbReference type="RefSeq" id="WP_155470617.1">
    <property type="nucleotide sequence ID" value="NZ_BMKG01000001.1"/>
</dbReference>
<accession>A0A6I3T0P5</accession>
<reference evidence="4" key="2">
    <citation type="journal article" date="2019" name="Int. J. Syst. Evol. Microbiol.">
        <title>The Global Catalogue of Microorganisms (GCM) 10K type strain sequencing project: providing services to taxonomists for standard genome sequencing and annotation.</title>
        <authorList>
            <consortium name="The Broad Institute Genomics Platform"/>
            <consortium name="The Broad Institute Genome Sequencing Center for Infectious Disease"/>
            <person name="Wu L."/>
            <person name="Ma J."/>
        </authorList>
    </citation>
    <scope>NUCLEOTIDE SEQUENCE [LARGE SCALE GENOMIC DNA]</scope>
    <source>
        <strain evidence="4">CGMCC 1.15931</strain>
    </source>
</reference>
<dbReference type="Gene3D" id="3.30.530.20">
    <property type="match status" value="1"/>
</dbReference>
<evidence type="ECO:0000313" key="4">
    <source>
        <dbReference type="Proteomes" id="UP000622638"/>
    </source>
</evidence>
<dbReference type="EMBL" id="WNKZ01000026">
    <property type="protein sequence ID" value="MTV53297.1"/>
    <property type="molecule type" value="Genomic_DNA"/>
</dbReference>
<dbReference type="Pfam" id="PF10604">
    <property type="entry name" value="Polyketide_cyc2"/>
    <property type="match status" value="1"/>
</dbReference>
<reference evidence="1" key="1">
    <citation type="journal article" date="2014" name="Int. J. Syst. Evol. Microbiol.">
        <title>Complete genome of a new Firmicutes species belonging to the dominant human colonic microbiota ('Ruminococcus bicirculans') reveals two chromosomes and a selective capacity to utilize plant glucans.</title>
        <authorList>
            <consortium name="NISC Comparative Sequencing Program"/>
            <person name="Wegmann U."/>
            <person name="Louis P."/>
            <person name="Goesmann A."/>
            <person name="Henrissat B."/>
            <person name="Duncan S.H."/>
            <person name="Flint H.J."/>
        </authorList>
    </citation>
    <scope>NUCLEOTIDE SEQUENCE</scope>
    <source>
        <strain evidence="1">CGMCC 1.15931</strain>
    </source>
</reference>
<dbReference type="OrthoDB" id="9807923at2"/>
<comment type="caution">
    <text evidence="2">The sequence shown here is derived from an EMBL/GenBank/DDBJ whole genome shotgun (WGS) entry which is preliminary data.</text>
</comment>
<reference evidence="1" key="4">
    <citation type="submission" date="2024-05" db="EMBL/GenBank/DDBJ databases">
        <authorList>
            <person name="Sun Q."/>
            <person name="Zhou Y."/>
        </authorList>
    </citation>
    <scope>NUCLEOTIDE SEQUENCE</scope>
    <source>
        <strain evidence="1">CGMCC 1.15931</strain>
    </source>
</reference>
<sequence length="184" mass="20161">MLKKVLLGFVVIAAVIVALALMQPNAFEVRRSVVIDAPPEKISSYLNDFHQWSAWSPWERLDPAMRRTYSGAPRGKGAVYAWAGNDEVGEGRMEIVEDRAPGRIEIELDFIKPFASRSRTVFELEPGPNGTTVTWTMSGPSPFITKLLGVFVSMDRMVGKDFDTGLRQLKAAAEGKPAPVGAPA</sequence>
<dbReference type="SUPFAM" id="SSF55961">
    <property type="entry name" value="Bet v1-like"/>
    <property type="match status" value="1"/>
</dbReference>
<evidence type="ECO:0000313" key="3">
    <source>
        <dbReference type="Proteomes" id="UP000430634"/>
    </source>
</evidence>
<dbReference type="Proteomes" id="UP000622638">
    <property type="component" value="Unassembled WGS sequence"/>
</dbReference>
<dbReference type="CDD" id="cd07818">
    <property type="entry name" value="SRPBCC_1"/>
    <property type="match status" value="1"/>
</dbReference>
<evidence type="ECO:0000313" key="2">
    <source>
        <dbReference type="EMBL" id="MTV53297.1"/>
    </source>
</evidence>
<protein>
    <submittedName>
        <fullName evidence="2">Polyketide cyclase</fullName>
    </submittedName>
</protein>
<keyword evidence="4" id="KW-1185">Reference proteome</keyword>
<proteinExistence type="predicted"/>
<evidence type="ECO:0000313" key="1">
    <source>
        <dbReference type="EMBL" id="GGB82534.1"/>
    </source>
</evidence>
<dbReference type="AlphaFoldDB" id="A0A6I3T0P5"/>
<organism evidence="2 3">
    <name type="scientific">Pseudoduganella buxea</name>
    <dbReference type="NCBI Taxonomy" id="1949069"/>
    <lineage>
        <taxon>Bacteria</taxon>
        <taxon>Pseudomonadati</taxon>
        <taxon>Pseudomonadota</taxon>
        <taxon>Betaproteobacteria</taxon>
        <taxon>Burkholderiales</taxon>
        <taxon>Oxalobacteraceae</taxon>
        <taxon>Telluria group</taxon>
        <taxon>Pseudoduganella</taxon>
    </lineage>
</organism>
<name>A0A6I3T0P5_9BURK</name>